<dbReference type="AlphaFoldDB" id="A0ABD0L9G4"/>
<reference evidence="1 2" key="1">
    <citation type="journal article" date="2023" name="Sci. Data">
        <title>Genome assembly of the Korean intertidal mud-creeper Batillaria attramentaria.</title>
        <authorList>
            <person name="Patra A.K."/>
            <person name="Ho P.T."/>
            <person name="Jun S."/>
            <person name="Lee S.J."/>
            <person name="Kim Y."/>
            <person name="Won Y.J."/>
        </authorList>
    </citation>
    <scope>NUCLEOTIDE SEQUENCE [LARGE SCALE GENOMIC DNA]</scope>
    <source>
        <strain evidence="1">Wonlab-2016</strain>
    </source>
</reference>
<dbReference type="EMBL" id="JACVVK020000071">
    <property type="protein sequence ID" value="KAK7495835.1"/>
    <property type="molecule type" value="Genomic_DNA"/>
</dbReference>
<dbReference type="Proteomes" id="UP001519460">
    <property type="component" value="Unassembled WGS sequence"/>
</dbReference>
<proteinExistence type="predicted"/>
<organism evidence="1 2">
    <name type="scientific">Batillaria attramentaria</name>
    <dbReference type="NCBI Taxonomy" id="370345"/>
    <lineage>
        <taxon>Eukaryota</taxon>
        <taxon>Metazoa</taxon>
        <taxon>Spiralia</taxon>
        <taxon>Lophotrochozoa</taxon>
        <taxon>Mollusca</taxon>
        <taxon>Gastropoda</taxon>
        <taxon>Caenogastropoda</taxon>
        <taxon>Sorbeoconcha</taxon>
        <taxon>Cerithioidea</taxon>
        <taxon>Batillariidae</taxon>
        <taxon>Batillaria</taxon>
    </lineage>
</organism>
<evidence type="ECO:0000313" key="1">
    <source>
        <dbReference type="EMBL" id="KAK7495835.1"/>
    </source>
</evidence>
<gene>
    <name evidence="1" type="ORF">BaRGS_00012825</name>
</gene>
<evidence type="ECO:0000313" key="2">
    <source>
        <dbReference type="Proteomes" id="UP001519460"/>
    </source>
</evidence>
<accession>A0ABD0L9G4</accession>
<comment type="caution">
    <text evidence="1">The sequence shown here is derived from an EMBL/GenBank/DDBJ whole genome shotgun (WGS) entry which is preliminary data.</text>
</comment>
<protein>
    <submittedName>
        <fullName evidence="1">Uncharacterized protein</fullName>
    </submittedName>
</protein>
<name>A0ABD0L9G4_9CAEN</name>
<keyword evidence="2" id="KW-1185">Reference proteome</keyword>
<sequence>MYNKNAPVGQIFPTNLSPRSGTLQVFKTTNKTDDLVIPSHSSGIGYSKKTFTSLTQVSSPLCSLAFVAERYSTVAEQGGIGFPAPNTAAVTFLRVNSLNQTGVGGFAY</sequence>